<dbReference type="Gene3D" id="2.120.10.30">
    <property type="entry name" value="TolB, C-terminal domain"/>
    <property type="match status" value="1"/>
</dbReference>
<dbReference type="EMBL" id="MN739042">
    <property type="protein sequence ID" value="QHS85188.1"/>
    <property type="molecule type" value="Genomic_DNA"/>
</dbReference>
<name>A0A6C0B0Z3_9ZZZZ</name>
<dbReference type="PANTHER" id="PTHR47197">
    <property type="entry name" value="PROTEIN NIRF"/>
    <property type="match status" value="1"/>
</dbReference>
<evidence type="ECO:0000313" key="2">
    <source>
        <dbReference type="EMBL" id="QHS85188.1"/>
    </source>
</evidence>
<dbReference type="AlphaFoldDB" id="A0A6C0B0Z3"/>
<proteinExistence type="predicted"/>
<protein>
    <recommendedName>
        <fullName evidence="3">SMP-30/Gluconolactonase/LRE-like region domain-containing protein</fullName>
    </recommendedName>
</protein>
<dbReference type="InterPro" id="IPR011042">
    <property type="entry name" value="6-blade_b-propeller_TolB-like"/>
</dbReference>
<reference evidence="2" key="1">
    <citation type="journal article" date="2020" name="Nature">
        <title>Giant virus diversity and host interactions through global metagenomics.</title>
        <authorList>
            <person name="Schulz F."/>
            <person name="Roux S."/>
            <person name="Paez-Espino D."/>
            <person name="Jungbluth S."/>
            <person name="Walsh D.A."/>
            <person name="Denef V.J."/>
            <person name="McMahon K.D."/>
            <person name="Konstantinidis K.T."/>
            <person name="Eloe-Fadrosh E.A."/>
            <person name="Kyrpides N.C."/>
            <person name="Woyke T."/>
        </authorList>
    </citation>
    <scope>NUCLEOTIDE SEQUENCE</scope>
    <source>
        <strain evidence="2">GVMAG-M-3300009182-78</strain>
    </source>
</reference>
<evidence type="ECO:0008006" key="3">
    <source>
        <dbReference type="Google" id="ProtNLM"/>
    </source>
</evidence>
<accession>A0A6C0B0Z3</accession>
<sequence length="410" mass="46965">MSWIRNLTSPQWLVYDNNNNILYVSNRISGTISKICVSTGNVEQNWIYGLTSPYGLAIHNNYLYMADMMSSSILQIDMEKGIINNKTWAVIEPYFPKHLCINNNIMYVSCPNSNTICKIQIDNDSNASIIEKEWISKSSGLRTPNGITCDNNGYLYVSNYDNNTISKINMTTSEIEVYWVSSNLLDQPTGMCVFNNFIYIVNERCGSLCQINIDSKVVTNSVWASNMCNPISVIHDTVNTIYISSNGDQSIYRYNIINDVVEMYTENRKVLEEMQIPNKIKVPNMIQNNLSSIYREIADVAPNSLDISISSEKTLEKLNLIQEQLNLIYEKLNIMNQSSSEIKSEKEIENNQEKDSQKKIEKSQSKSIVTIKKNLPHNKPLMDLKVNNIYPHKGHFTNKHIKLTYKIVKL</sequence>
<evidence type="ECO:0000256" key="1">
    <source>
        <dbReference type="SAM" id="MobiDB-lite"/>
    </source>
</evidence>
<dbReference type="SUPFAM" id="SSF63825">
    <property type="entry name" value="YWTD domain"/>
    <property type="match status" value="1"/>
</dbReference>
<dbReference type="InterPro" id="IPR051200">
    <property type="entry name" value="Host-pathogen_enzymatic-act"/>
</dbReference>
<feature type="compositionally biased region" description="Basic and acidic residues" evidence="1">
    <location>
        <begin position="343"/>
        <end position="364"/>
    </location>
</feature>
<dbReference type="PANTHER" id="PTHR47197:SF3">
    <property type="entry name" value="DIHYDRO-HEME D1 DEHYDROGENASE"/>
    <property type="match status" value="1"/>
</dbReference>
<feature type="region of interest" description="Disordered" evidence="1">
    <location>
        <begin position="343"/>
        <end position="365"/>
    </location>
</feature>
<organism evidence="2">
    <name type="scientific">viral metagenome</name>
    <dbReference type="NCBI Taxonomy" id="1070528"/>
    <lineage>
        <taxon>unclassified sequences</taxon>
        <taxon>metagenomes</taxon>
        <taxon>organismal metagenomes</taxon>
    </lineage>
</organism>